<dbReference type="InterPro" id="IPR046847">
    <property type="entry name" value="Xre-like_HTH"/>
</dbReference>
<feature type="domain" description="Antitoxin Xre/MbcA/ParS-like toxin-binding" evidence="1">
    <location>
        <begin position="95"/>
        <end position="143"/>
    </location>
</feature>
<evidence type="ECO:0000313" key="4">
    <source>
        <dbReference type="Proteomes" id="UP000664628"/>
    </source>
</evidence>
<feature type="domain" description="Antitoxin Xre-like helix-turn-helix" evidence="2">
    <location>
        <begin position="27"/>
        <end position="86"/>
    </location>
</feature>
<accession>A0ABS3JED4</accession>
<dbReference type="Pfam" id="PF09722">
    <property type="entry name" value="Xre_MbcA_ParS_C"/>
    <property type="match status" value="1"/>
</dbReference>
<dbReference type="Proteomes" id="UP000664628">
    <property type="component" value="Unassembled WGS sequence"/>
</dbReference>
<keyword evidence="4" id="KW-1185">Reference proteome</keyword>
<proteinExistence type="predicted"/>
<dbReference type="NCBIfam" id="TIGR02293">
    <property type="entry name" value="TAS_TIGR02293"/>
    <property type="match status" value="1"/>
</dbReference>
<gene>
    <name evidence="3" type="ORF">J2I46_04370</name>
</gene>
<evidence type="ECO:0000259" key="2">
    <source>
        <dbReference type="Pfam" id="PF20432"/>
    </source>
</evidence>
<name>A0ABS3JED4_9BACT</name>
<dbReference type="InterPro" id="IPR011979">
    <property type="entry name" value="Antitox_Xre"/>
</dbReference>
<evidence type="ECO:0000259" key="1">
    <source>
        <dbReference type="Pfam" id="PF09722"/>
    </source>
</evidence>
<protein>
    <submittedName>
        <fullName evidence="3">DUF2384 domain-containing protein</fullName>
    </submittedName>
</protein>
<dbReference type="EMBL" id="JAFMYW010000001">
    <property type="protein sequence ID" value="MBO0947803.1"/>
    <property type="molecule type" value="Genomic_DNA"/>
</dbReference>
<evidence type="ECO:0000313" key="3">
    <source>
        <dbReference type="EMBL" id="MBO0947803.1"/>
    </source>
</evidence>
<dbReference type="RefSeq" id="WP_207327703.1">
    <property type="nucleotide sequence ID" value="NZ_JAFMYW010000001.1"/>
</dbReference>
<dbReference type="Pfam" id="PF20432">
    <property type="entry name" value="Xre-like-HTH"/>
    <property type="match status" value="1"/>
</dbReference>
<dbReference type="InterPro" id="IPR024467">
    <property type="entry name" value="Xre/MbcA/ParS-like_toxin-bd"/>
</dbReference>
<organism evidence="3 4">
    <name type="scientific">Fibrella forsythiae</name>
    <dbReference type="NCBI Taxonomy" id="2817061"/>
    <lineage>
        <taxon>Bacteria</taxon>
        <taxon>Pseudomonadati</taxon>
        <taxon>Bacteroidota</taxon>
        <taxon>Cytophagia</taxon>
        <taxon>Cytophagales</taxon>
        <taxon>Spirosomataceae</taxon>
        <taxon>Fibrella</taxon>
    </lineage>
</organism>
<comment type="caution">
    <text evidence="3">The sequence shown here is derived from an EMBL/GenBank/DDBJ whole genome shotgun (WGS) entry which is preliminary data.</text>
</comment>
<reference evidence="3 4" key="1">
    <citation type="submission" date="2021-03" db="EMBL/GenBank/DDBJ databases">
        <title>Fibrella sp. HMF5405 genome sequencing and assembly.</title>
        <authorList>
            <person name="Kang H."/>
            <person name="Kim H."/>
            <person name="Bae S."/>
            <person name="Joh K."/>
        </authorList>
    </citation>
    <scope>NUCLEOTIDE SEQUENCE [LARGE SCALE GENOMIC DNA]</scope>
    <source>
        <strain evidence="3 4">HMF5405</strain>
    </source>
</reference>
<sequence length="146" mass="16666">MQVSIRKIIDGLGGDQLIRRAVRHDFDLMEIVKEGIPMKSAAFLQSSFGFTNKQMSHILAISESTYQRQIRTKTRLTSDETEKAISLSELYVKGVDVFRNQAGFNSWLQTRRPAMNNQRPTDVLDSVIGRQHVMDELNRVLHGVFS</sequence>